<organism evidence="1 2">
    <name type="scientific">Papaver atlanticum</name>
    <dbReference type="NCBI Taxonomy" id="357466"/>
    <lineage>
        <taxon>Eukaryota</taxon>
        <taxon>Viridiplantae</taxon>
        <taxon>Streptophyta</taxon>
        <taxon>Embryophyta</taxon>
        <taxon>Tracheophyta</taxon>
        <taxon>Spermatophyta</taxon>
        <taxon>Magnoliopsida</taxon>
        <taxon>Ranunculales</taxon>
        <taxon>Papaveraceae</taxon>
        <taxon>Papaveroideae</taxon>
        <taxon>Papaver</taxon>
    </lineage>
</organism>
<comment type="caution">
    <text evidence="1">The sequence shown here is derived from an EMBL/GenBank/DDBJ whole genome shotgun (WGS) entry which is preliminary data.</text>
</comment>
<evidence type="ECO:0000313" key="1">
    <source>
        <dbReference type="EMBL" id="KAI3877690.1"/>
    </source>
</evidence>
<dbReference type="InterPro" id="IPR004158">
    <property type="entry name" value="DUF247_pln"/>
</dbReference>
<dbReference type="AlphaFoldDB" id="A0AAD4SAC9"/>
<proteinExistence type="predicted"/>
<evidence type="ECO:0000313" key="2">
    <source>
        <dbReference type="Proteomes" id="UP001202328"/>
    </source>
</evidence>
<reference evidence="1" key="1">
    <citation type="submission" date="2022-04" db="EMBL/GenBank/DDBJ databases">
        <title>A functionally conserved STORR gene fusion in Papaver species that diverged 16.8 million years ago.</title>
        <authorList>
            <person name="Catania T."/>
        </authorList>
    </citation>
    <scope>NUCLEOTIDE SEQUENCE</scope>
    <source>
        <strain evidence="1">S-188037</strain>
    </source>
</reference>
<sequence>MEKTLGDMISNVNLDSVDPYLNIEHQEHKQTISEIPIDIKAKNPHAYQPKMVSIGPYHFGKPHLMPMQLDKQRSLTHFLKRSSVPIESYLNKLKEVVTLLRESYEQLDHMKNWQDDDIFIQLMLIDGVFLFEFLSVIRGNQNNYDYATHDPVFGYEGHMLIYDTVMQDLLLMENQLPYLVLSILLSVSEGLPEQSINSILSWMMFAPKKGPGLHLLDMYMKGLLDESQPAKKKEQDEDKTHVRFSASKLHKYGIQFKRVQSFNGIKFEKNTATLTLPSILINQHTVPRFLNLKAYELRVGTKELNSYIDILDCLIQSPNDVSPLCSQGIIVNSLGSDEAVVEVMKEITKDKVRRDVDCMSSAVLKEINDYYRKGAVGICRRSGNKLASTVLGRMIYLCYSLF</sequence>
<protein>
    <submittedName>
        <fullName evidence="1">Uncharacterized protein</fullName>
    </submittedName>
</protein>
<dbReference type="PANTHER" id="PTHR31170">
    <property type="entry name" value="BNAC04G53230D PROTEIN"/>
    <property type="match status" value="1"/>
</dbReference>
<dbReference type="Proteomes" id="UP001202328">
    <property type="component" value="Unassembled WGS sequence"/>
</dbReference>
<dbReference type="EMBL" id="JAJJMB010012369">
    <property type="protein sequence ID" value="KAI3877690.1"/>
    <property type="molecule type" value="Genomic_DNA"/>
</dbReference>
<name>A0AAD4SAC9_9MAGN</name>
<dbReference type="PANTHER" id="PTHR31170:SF18">
    <property type="entry name" value="(WILD MALAYSIAN BANANA) HYPOTHETICAL PROTEIN"/>
    <property type="match status" value="1"/>
</dbReference>
<keyword evidence="2" id="KW-1185">Reference proteome</keyword>
<accession>A0AAD4SAC9</accession>
<dbReference type="Pfam" id="PF03140">
    <property type="entry name" value="DUF247"/>
    <property type="match status" value="1"/>
</dbReference>
<gene>
    <name evidence="1" type="ORF">MKW98_020171</name>
</gene>